<dbReference type="AlphaFoldDB" id="A0AA48L5C9"/>
<dbReference type="RefSeq" id="XP_060457526.1">
    <property type="nucleotide sequence ID" value="XM_060600986.1"/>
</dbReference>
<accession>A0AA48L5C9</accession>
<protein>
    <recommendedName>
        <fullName evidence="3">BTB domain-containing protein</fullName>
    </recommendedName>
</protein>
<sequence length="293" mass="33124">MVPNRQRVYATHPYHHNDNGYPANGHTIPYPPPPPNNTQANTPIPLPLPIPIPIPIPSKSKVNGFNSHDAHYRLPDGWLVPIHPAWTRGDFVLVTEHNTIRQGYRVHAALLASASPWFGVQRDHALIHEAPDIVELFLAFLHLGCANVDASTLRPSLEQYHALHTMFVRFAITRSLCLVLRHHANSYAGDIVQTLGRTATSEIVWSLLDLARLLRSEGLWDAVLDTDYTTHGWNILHDPWEARVELPNTEAHAVLLLLHRLSAVDDAPLHEFRVDDRPYVYHQDTEVLKFPAI</sequence>
<name>A0AA48L5C9_9TREE</name>
<evidence type="ECO:0000313" key="2">
    <source>
        <dbReference type="Proteomes" id="UP001233271"/>
    </source>
</evidence>
<dbReference type="Proteomes" id="UP001233271">
    <property type="component" value="Chromosome 4"/>
</dbReference>
<dbReference type="GeneID" id="85496131"/>
<evidence type="ECO:0008006" key="3">
    <source>
        <dbReference type="Google" id="ProtNLM"/>
    </source>
</evidence>
<evidence type="ECO:0000313" key="1">
    <source>
        <dbReference type="EMBL" id="BEI92261.1"/>
    </source>
</evidence>
<keyword evidence="2" id="KW-1185">Reference proteome</keyword>
<dbReference type="KEGG" id="ccac:CcaHIS019_0410810"/>
<proteinExistence type="predicted"/>
<organism evidence="1 2">
    <name type="scientific">Cutaneotrichosporon cavernicola</name>
    <dbReference type="NCBI Taxonomy" id="279322"/>
    <lineage>
        <taxon>Eukaryota</taxon>
        <taxon>Fungi</taxon>
        <taxon>Dikarya</taxon>
        <taxon>Basidiomycota</taxon>
        <taxon>Agaricomycotina</taxon>
        <taxon>Tremellomycetes</taxon>
        <taxon>Trichosporonales</taxon>
        <taxon>Trichosporonaceae</taxon>
        <taxon>Cutaneotrichosporon</taxon>
    </lineage>
</organism>
<gene>
    <name evidence="1" type="ORF">CcaverHIS019_0410810</name>
</gene>
<dbReference type="EMBL" id="AP028215">
    <property type="protein sequence ID" value="BEI92261.1"/>
    <property type="molecule type" value="Genomic_DNA"/>
</dbReference>
<reference evidence="1" key="1">
    <citation type="journal article" date="2023" name="BMC Genomics">
        <title>Chromosome-level genome assemblies of Cutaneotrichosporon spp. (Trichosporonales, Basidiomycota) reveal imbalanced evolution between nucleotide sequences and chromosome synteny.</title>
        <authorList>
            <person name="Kobayashi Y."/>
            <person name="Kayamori A."/>
            <person name="Aoki K."/>
            <person name="Shiwa Y."/>
            <person name="Matsutani M."/>
            <person name="Fujita N."/>
            <person name="Sugita T."/>
            <person name="Iwasaki W."/>
            <person name="Tanaka N."/>
            <person name="Takashima M."/>
        </authorList>
    </citation>
    <scope>NUCLEOTIDE SEQUENCE</scope>
    <source>
        <strain evidence="1">HIS019</strain>
    </source>
</reference>